<dbReference type="STRING" id="857342.A0A2T3BDH9"/>
<evidence type="ECO:0000313" key="12">
    <source>
        <dbReference type="EMBL" id="PSS27393.1"/>
    </source>
</evidence>
<proteinExistence type="inferred from homology"/>
<evidence type="ECO:0000256" key="8">
    <source>
        <dbReference type="ARBA" id="ARBA00044793"/>
    </source>
</evidence>
<feature type="transmembrane region" description="Helical" evidence="10">
    <location>
        <begin position="445"/>
        <end position="465"/>
    </location>
</feature>
<accession>A0A2T3BDH9</accession>
<keyword evidence="6 10" id="KW-1133">Transmembrane helix</keyword>
<reference evidence="12 13" key="1">
    <citation type="journal article" date="2018" name="New Phytol.">
        <title>Comparative genomics and transcriptomics depict ericoid mycorrhizal fungi as versatile saprotrophs and plant mutualists.</title>
        <authorList>
            <person name="Martino E."/>
            <person name="Morin E."/>
            <person name="Grelet G.A."/>
            <person name="Kuo A."/>
            <person name="Kohler A."/>
            <person name="Daghino S."/>
            <person name="Barry K.W."/>
            <person name="Cichocki N."/>
            <person name="Clum A."/>
            <person name="Dockter R.B."/>
            <person name="Hainaut M."/>
            <person name="Kuo R.C."/>
            <person name="LaButti K."/>
            <person name="Lindahl B.D."/>
            <person name="Lindquist E.A."/>
            <person name="Lipzen A."/>
            <person name="Khouja H.R."/>
            <person name="Magnuson J."/>
            <person name="Murat C."/>
            <person name="Ohm R.A."/>
            <person name="Singer S.W."/>
            <person name="Spatafora J.W."/>
            <person name="Wang M."/>
            <person name="Veneault-Fourrey C."/>
            <person name="Henrissat B."/>
            <person name="Grigoriev I.V."/>
            <person name="Martin F.M."/>
            <person name="Perotto S."/>
        </authorList>
    </citation>
    <scope>NUCLEOTIDE SEQUENCE [LARGE SCALE GENOMIC DNA]</scope>
    <source>
        <strain evidence="12 13">ATCC 22711</strain>
    </source>
</reference>
<evidence type="ECO:0000256" key="4">
    <source>
        <dbReference type="ARBA" id="ARBA00022692"/>
    </source>
</evidence>
<dbReference type="RefSeq" id="XP_024724918.1">
    <property type="nucleotide sequence ID" value="XM_024862160.1"/>
</dbReference>
<dbReference type="PANTHER" id="PTHR13117:SF5">
    <property type="entry name" value="PROTEIN RFT1 HOMOLOG"/>
    <property type="match status" value="1"/>
</dbReference>
<dbReference type="EMBL" id="KZ679006">
    <property type="protein sequence ID" value="PSS27393.1"/>
    <property type="molecule type" value="Genomic_DNA"/>
</dbReference>
<feature type="transmembrane region" description="Helical" evidence="10">
    <location>
        <begin position="225"/>
        <end position="247"/>
    </location>
</feature>
<evidence type="ECO:0000256" key="1">
    <source>
        <dbReference type="ARBA" id="ARBA00004477"/>
    </source>
</evidence>
<dbReference type="GO" id="GO:0034203">
    <property type="term" value="P:glycolipid translocation"/>
    <property type="evidence" value="ECO:0007669"/>
    <property type="project" value="TreeGrafter"/>
</dbReference>
<dbReference type="AlphaFoldDB" id="A0A2T3BDH9"/>
<evidence type="ECO:0000256" key="3">
    <source>
        <dbReference type="ARBA" id="ARBA00010288"/>
    </source>
</evidence>
<feature type="transmembrane region" description="Helical" evidence="10">
    <location>
        <begin position="371"/>
        <end position="390"/>
    </location>
</feature>
<dbReference type="Pfam" id="PF04506">
    <property type="entry name" value="Rft-1"/>
    <property type="match status" value="1"/>
</dbReference>
<dbReference type="GeneID" id="36570241"/>
<comment type="pathway">
    <text evidence="2">Protein modification; protein glycosylation.</text>
</comment>
<evidence type="ECO:0000313" key="13">
    <source>
        <dbReference type="Proteomes" id="UP000241818"/>
    </source>
</evidence>
<keyword evidence="7 10" id="KW-0472">Membrane</keyword>
<comment type="subcellular location">
    <subcellularLocation>
        <location evidence="1 10">Endoplasmic reticulum membrane</location>
        <topology evidence="1 10">Multi-pass membrane protein</topology>
    </subcellularLocation>
</comment>
<evidence type="ECO:0000256" key="6">
    <source>
        <dbReference type="ARBA" id="ARBA00022989"/>
    </source>
</evidence>
<comment type="caution">
    <text evidence="10">Lacks conserved residue(s) required for the propagation of feature annotation.</text>
</comment>
<dbReference type="GO" id="GO:0006488">
    <property type="term" value="P:dolichol-linked oligosaccharide biosynthetic process"/>
    <property type="evidence" value="ECO:0007669"/>
    <property type="project" value="InterPro"/>
</dbReference>
<evidence type="ECO:0000256" key="10">
    <source>
        <dbReference type="RuleBase" id="RU365067"/>
    </source>
</evidence>
<dbReference type="PANTHER" id="PTHR13117">
    <property type="entry name" value="ENDOPLASMIC RETICULUM MULTISPAN TRANSMEMBRANE PROTEIN-RELATED"/>
    <property type="match status" value="1"/>
</dbReference>
<feature type="region of interest" description="Disordered" evidence="11">
    <location>
        <begin position="91"/>
        <end position="114"/>
    </location>
</feature>
<evidence type="ECO:0000256" key="11">
    <source>
        <dbReference type="SAM" id="MobiDB-lite"/>
    </source>
</evidence>
<dbReference type="OrthoDB" id="9979195at2759"/>
<keyword evidence="13" id="KW-1185">Reference proteome</keyword>
<organism evidence="12 13">
    <name type="scientific">Amorphotheca resinae ATCC 22711</name>
    <dbReference type="NCBI Taxonomy" id="857342"/>
    <lineage>
        <taxon>Eukaryota</taxon>
        <taxon>Fungi</taxon>
        <taxon>Dikarya</taxon>
        <taxon>Ascomycota</taxon>
        <taxon>Pezizomycotina</taxon>
        <taxon>Leotiomycetes</taxon>
        <taxon>Helotiales</taxon>
        <taxon>Amorphothecaceae</taxon>
        <taxon>Amorphotheca</taxon>
    </lineage>
</organism>
<feature type="transmembrane region" description="Helical" evidence="10">
    <location>
        <begin position="471"/>
        <end position="492"/>
    </location>
</feature>
<dbReference type="GO" id="GO:0005789">
    <property type="term" value="C:endoplasmic reticulum membrane"/>
    <property type="evidence" value="ECO:0007669"/>
    <property type="project" value="UniProtKB-SubCell"/>
</dbReference>
<evidence type="ECO:0000256" key="5">
    <source>
        <dbReference type="ARBA" id="ARBA00022824"/>
    </source>
</evidence>
<dbReference type="Proteomes" id="UP000241818">
    <property type="component" value="Unassembled WGS sequence"/>
</dbReference>
<gene>
    <name evidence="12" type="ORF">M430DRAFT_130868</name>
</gene>
<keyword evidence="4 10" id="KW-0812">Transmembrane</keyword>
<feature type="transmembrane region" description="Helical" evidence="10">
    <location>
        <begin position="127"/>
        <end position="147"/>
    </location>
</feature>
<evidence type="ECO:0000256" key="2">
    <source>
        <dbReference type="ARBA" id="ARBA00004922"/>
    </source>
</evidence>
<name>A0A2T3BDH9_AMORE</name>
<dbReference type="InParanoid" id="A0A2T3BDH9"/>
<evidence type="ECO:0000256" key="9">
    <source>
        <dbReference type="ARBA" id="ARBA00045912"/>
    </source>
</evidence>
<evidence type="ECO:0000256" key="7">
    <source>
        <dbReference type="ARBA" id="ARBA00023136"/>
    </source>
</evidence>
<sequence>MASKGSKSVPPVTKSSGSVAKKIPLLSTSAGGATLLIGLQVGSRALTFIVNQLLLRYLSPELLGISTQLEVYSISVLFSARESLRVAIQRQPDTADDTSAQDGEKKVPAGHVEGGTAGGRTQAIVNLSYISISLGVGFALVLANWYLRALRSRDPTILDVPYFQLALKLYGIASLVELLSEPCFVVVQQKSMFKIRGAAESVATILRCLTTCGSAIWAARNGRDIGVLPFALGQSAYAISLLVVYFWNVWGIASRSGFSLALKPIYSSKDGAYFLSYFSRPLLILGGSLFQQSIVKHVLTQGDTFLIASLASQTAQGVYTLANNYGGLVARLILQPIEESSRNYFGKLLSSVDGTPPRDHNMKARKNLHTLLRAYVLFSVCVLAIGPKMAPLLLKIVAGSAWIDSGAGNVLATYCFYIPLLAINGLTEAFVSSVATKSEVNRQSLWMLAFSAGFAGAAYVFLRVLDLGAEGLVWANTLNMLFRIIWSTAFIASYMRRHGTRLELGAVFPKPMTIAAGVGAYAVLTQVESSFTGGILDIIKGAAVAGALAMIL</sequence>
<dbReference type="FunCoup" id="A0A2T3BDH9">
    <property type="interactions" value="695"/>
</dbReference>
<feature type="transmembrane region" description="Helical" evidence="10">
    <location>
        <begin position="410"/>
        <end position="433"/>
    </location>
</feature>
<keyword evidence="5 10" id="KW-0256">Endoplasmic reticulum</keyword>
<comment type="function">
    <text evidence="9 10">Intramembrane glycolipid transporter that operates in the biosynthetic pathway of dolichol-linked oligosaccharides, the glycan precursors employed in protein asparagine (N)-glycosylation. The sequential addition of sugars to dolichol pyrophosphate produces dolichol-linked oligosaccharides containing fourteen sugars, including two GlcNAcs, nine mannoses and three glucoses. Once assembled, the oligosaccharide is transferred from the lipid to nascent proteins by oligosaccharyltransferases. The assembly of dolichol-linked oligosaccharides begins on the cytosolic side of the endoplasmic reticulum membrane and finishes in its lumen. RFT1 could mediate the translocation of the cytosolically oriented intermediate DolPP-GlcNAc2Man5, produced by ALG11, into the ER lumen where dolichol-linked oligosaccharides assembly continues. However, the intramembrane lipid transporter activity could not be confirmed in vitro.</text>
</comment>
<keyword evidence="10" id="KW-0813">Transport</keyword>
<comment type="similarity">
    <text evidence="3 10">Belongs to the RFT1 family.</text>
</comment>
<protein>
    <recommendedName>
        <fullName evidence="8 10">Man(5)GlcNAc(2)-PP-dolichol translocation protein RFT1</fullName>
    </recommendedName>
</protein>
<dbReference type="InterPro" id="IPR007594">
    <property type="entry name" value="RFT1"/>
</dbReference>